<gene>
    <name evidence="2" type="ORF">GCM10007160_10160</name>
</gene>
<dbReference type="Pfam" id="PF09523">
    <property type="entry name" value="DUF2390"/>
    <property type="match status" value="1"/>
</dbReference>
<dbReference type="EMBL" id="BMXS01000003">
    <property type="protein sequence ID" value="GGX84817.1"/>
    <property type="molecule type" value="Genomic_DNA"/>
</dbReference>
<reference evidence="3" key="1">
    <citation type="journal article" date="2019" name="Int. J. Syst. Evol. Microbiol.">
        <title>The Global Catalogue of Microorganisms (GCM) 10K type strain sequencing project: providing services to taxonomists for standard genome sequencing and annotation.</title>
        <authorList>
            <consortium name="The Broad Institute Genomics Platform"/>
            <consortium name="The Broad Institute Genome Sequencing Center for Infectious Disease"/>
            <person name="Wu L."/>
            <person name="Ma J."/>
        </authorList>
    </citation>
    <scope>NUCLEOTIDE SEQUENCE [LARGE SCALE GENOMIC DNA]</scope>
    <source>
        <strain evidence="3">KCTC 22228</strain>
    </source>
</reference>
<organism evidence="2 3">
    <name type="scientific">Litchfieldella qijiaojingensis</name>
    <dbReference type="NCBI Taxonomy" id="980347"/>
    <lineage>
        <taxon>Bacteria</taxon>
        <taxon>Pseudomonadati</taxon>
        <taxon>Pseudomonadota</taxon>
        <taxon>Gammaproteobacteria</taxon>
        <taxon>Oceanospirillales</taxon>
        <taxon>Halomonadaceae</taxon>
        <taxon>Litchfieldella</taxon>
    </lineage>
</organism>
<keyword evidence="3" id="KW-1185">Reference proteome</keyword>
<comment type="caution">
    <text evidence="2">The sequence shown here is derived from an EMBL/GenBank/DDBJ whole genome shotgun (WGS) entry which is preliminary data.</text>
</comment>
<evidence type="ECO:0000313" key="3">
    <source>
        <dbReference type="Proteomes" id="UP000653056"/>
    </source>
</evidence>
<accession>A0ABQ2YK76</accession>
<sequence length="191" mass="21713">MREGCHHLVDSRDMNSDSTSLSDTLRPRLAADRLWDFALALYARPGVEAACLRLQDEAGVDVCELLWHCWLYHHGLMVTGEPEGLVEIRRWQREVTVPLRQLRRTLKAEAQQKRGVADVRQHLKHAELAAERETLSRLQTLAEHGNGIHSFGKEPPCLAKYLASRLAVQKKSQLSALKTLETRLDPPTEPR</sequence>
<name>A0ABQ2YK76_9GAMM</name>
<feature type="compositionally biased region" description="Basic and acidic residues" evidence="1">
    <location>
        <begin position="1"/>
        <end position="15"/>
    </location>
</feature>
<proteinExistence type="predicted"/>
<protein>
    <recommendedName>
        <fullName evidence="4">TIGR02444 family protein</fullName>
    </recommendedName>
</protein>
<dbReference type="InterPro" id="IPR012659">
    <property type="entry name" value="CHP02444"/>
</dbReference>
<dbReference type="Proteomes" id="UP000653056">
    <property type="component" value="Unassembled WGS sequence"/>
</dbReference>
<evidence type="ECO:0000256" key="1">
    <source>
        <dbReference type="SAM" id="MobiDB-lite"/>
    </source>
</evidence>
<feature type="region of interest" description="Disordered" evidence="1">
    <location>
        <begin position="1"/>
        <end position="22"/>
    </location>
</feature>
<evidence type="ECO:0000313" key="2">
    <source>
        <dbReference type="EMBL" id="GGX84817.1"/>
    </source>
</evidence>
<evidence type="ECO:0008006" key="4">
    <source>
        <dbReference type="Google" id="ProtNLM"/>
    </source>
</evidence>
<dbReference type="NCBIfam" id="TIGR02444">
    <property type="entry name" value="TIGR02444 family protein"/>
    <property type="match status" value="1"/>
</dbReference>